<keyword evidence="3" id="KW-0813">Transport</keyword>
<feature type="transmembrane region" description="Helical" evidence="12">
    <location>
        <begin position="245"/>
        <end position="269"/>
    </location>
</feature>
<keyword evidence="11" id="KW-0739">Sodium transport</keyword>
<dbReference type="GO" id="GO:0015385">
    <property type="term" value="F:sodium:proton antiporter activity"/>
    <property type="evidence" value="ECO:0007669"/>
    <property type="project" value="InterPro"/>
</dbReference>
<reference evidence="14" key="1">
    <citation type="submission" date="2021-05" db="EMBL/GenBank/DDBJ databases">
        <title>Energy efficiency and biological interactions define the core microbiome of deep oligotrophic groundwater.</title>
        <authorList>
            <person name="Mehrshad M."/>
            <person name="Lopez-Fernandez M."/>
            <person name="Bell E."/>
            <person name="Bernier-Latmani R."/>
            <person name="Bertilsson S."/>
            <person name="Dopson M."/>
        </authorList>
    </citation>
    <scope>NUCLEOTIDE SEQUENCE</scope>
    <source>
        <strain evidence="14">Modern_marine.mb.64</strain>
    </source>
</reference>
<feature type="transmembrane region" description="Helical" evidence="12">
    <location>
        <begin position="202"/>
        <end position="225"/>
    </location>
</feature>
<evidence type="ECO:0000256" key="2">
    <source>
        <dbReference type="ARBA" id="ARBA00007367"/>
    </source>
</evidence>
<feature type="transmembrane region" description="Helical" evidence="12">
    <location>
        <begin position="131"/>
        <end position="151"/>
    </location>
</feature>
<dbReference type="GO" id="GO:0051453">
    <property type="term" value="P:regulation of intracellular pH"/>
    <property type="evidence" value="ECO:0007669"/>
    <property type="project" value="TreeGrafter"/>
</dbReference>
<evidence type="ECO:0000256" key="11">
    <source>
        <dbReference type="ARBA" id="ARBA00023201"/>
    </source>
</evidence>
<dbReference type="AlphaFoldDB" id="A0A948RV05"/>
<keyword evidence="9" id="KW-0406">Ion transport</keyword>
<dbReference type="Pfam" id="PF00999">
    <property type="entry name" value="Na_H_Exchanger"/>
    <property type="match status" value="1"/>
</dbReference>
<comment type="caution">
    <text evidence="14">The sequence shown here is derived from an EMBL/GenBank/DDBJ whole genome shotgun (WGS) entry which is preliminary data.</text>
</comment>
<sequence length="415" mass="45262">MSLFAIFALLMTITALFSFLNERWFKLPTTIGVMVASLLASIILIILSRLGLNASGWAFSILQRIDFNALLMKGMLSFLLFAGALHLDLDSLLDRRWSILTLATVGVLISTFMIGTASWLIFNAIGLEVPFVYALLFGALISPTDPIAVLGLLKRAKMPGTLETMITGESLFNDGVGVVVFTLVLGFIAGGHEMSLWETGKLFFVEAIGGVIYGILLGLLGYLFLKSVDNYKVEALLSLALVTGGYALAGFLHTSGPIAMVVAGLFIGNRGRAFAMSDKTRERLDDFWELMDEILNALLFVMIGLEVLVLDLMRPYFVAGFLLIPTVLISRFFSVGIPLSLLRYYKAPPPYTIRIMTWGGLRGGVSIALALSLPLSPQRGLILMSTYIIVIFAILVQGLTFGRLARWVSAKIPSV</sequence>
<evidence type="ECO:0000256" key="10">
    <source>
        <dbReference type="ARBA" id="ARBA00023136"/>
    </source>
</evidence>
<feature type="transmembrane region" description="Helical" evidence="12">
    <location>
        <begin position="67"/>
        <end position="87"/>
    </location>
</feature>
<feature type="transmembrane region" description="Helical" evidence="12">
    <location>
        <begin position="290"/>
        <end position="310"/>
    </location>
</feature>
<dbReference type="GO" id="GO:0005886">
    <property type="term" value="C:plasma membrane"/>
    <property type="evidence" value="ECO:0007669"/>
    <property type="project" value="UniProtKB-SubCell"/>
</dbReference>
<evidence type="ECO:0000256" key="8">
    <source>
        <dbReference type="ARBA" id="ARBA00023053"/>
    </source>
</evidence>
<feature type="transmembrane region" description="Helical" evidence="12">
    <location>
        <begin position="171"/>
        <end position="190"/>
    </location>
</feature>
<dbReference type="Gene3D" id="6.10.140.1330">
    <property type="match status" value="1"/>
</dbReference>
<proteinExistence type="inferred from homology"/>
<dbReference type="InterPro" id="IPR018422">
    <property type="entry name" value="Cation/H_exchanger_CPA1"/>
</dbReference>
<comment type="subcellular location">
    <subcellularLocation>
        <location evidence="1">Cell membrane</location>
        <topology evidence="1">Multi-pass membrane protein</topology>
    </subcellularLocation>
</comment>
<dbReference type="Proteomes" id="UP000777784">
    <property type="component" value="Unassembled WGS sequence"/>
</dbReference>
<keyword evidence="6 12" id="KW-0812">Transmembrane</keyword>
<keyword evidence="5" id="KW-1003">Cell membrane</keyword>
<evidence type="ECO:0000313" key="14">
    <source>
        <dbReference type="EMBL" id="MBU2690481.1"/>
    </source>
</evidence>
<keyword evidence="4" id="KW-0050">Antiport</keyword>
<evidence type="ECO:0000313" key="15">
    <source>
        <dbReference type="Proteomes" id="UP000777784"/>
    </source>
</evidence>
<name>A0A948RV05_UNCEI</name>
<organism evidence="14 15">
    <name type="scientific">Eiseniibacteriota bacterium</name>
    <dbReference type="NCBI Taxonomy" id="2212470"/>
    <lineage>
        <taxon>Bacteria</taxon>
        <taxon>Candidatus Eiseniibacteriota</taxon>
    </lineage>
</organism>
<evidence type="ECO:0000256" key="4">
    <source>
        <dbReference type="ARBA" id="ARBA00022449"/>
    </source>
</evidence>
<keyword evidence="7 12" id="KW-1133">Transmembrane helix</keyword>
<protein>
    <submittedName>
        <fullName evidence="14">Sodium:proton antiporter</fullName>
    </submittedName>
</protein>
<feature type="transmembrane region" description="Helical" evidence="12">
    <location>
        <begin position="99"/>
        <end position="122"/>
    </location>
</feature>
<dbReference type="PANTHER" id="PTHR10110">
    <property type="entry name" value="SODIUM/HYDROGEN EXCHANGER"/>
    <property type="match status" value="1"/>
</dbReference>
<evidence type="ECO:0000256" key="3">
    <source>
        <dbReference type="ARBA" id="ARBA00022448"/>
    </source>
</evidence>
<evidence type="ECO:0000256" key="5">
    <source>
        <dbReference type="ARBA" id="ARBA00022475"/>
    </source>
</evidence>
<evidence type="ECO:0000256" key="7">
    <source>
        <dbReference type="ARBA" id="ARBA00022989"/>
    </source>
</evidence>
<evidence type="ECO:0000256" key="12">
    <source>
        <dbReference type="SAM" id="Phobius"/>
    </source>
</evidence>
<evidence type="ECO:0000256" key="1">
    <source>
        <dbReference type="ARBA" id="ARBA00004651"/>
    </source>
</evidence>
<dbReference type="GO" id="GO:0015386">
    <property type="term" value="F:potassium:proton antiporter activity"/>
    <property type="evidence" value="ECO:0007669"/>
    <property type="project" value="TreeGrafter"/>
</dbReference>
<dbReference type="InterPro" id="IPR006153">
    <property type="entry name" value="Cation/H_exchanger_TM"/>
</dbReference>
<dbReference type="PANTHER" id="PTHR10110:SF195">
    <property type="entry name" value="NA(+)_H(+) ANTIPORTER NHAS2"/>
    <property type="match status" value="1"/>
</dbReference>
<comment type="similarity">
    <text evidence="2">Belongs to the monovalent cation:proton antiporter 1 (CPA1) transporter (TC 2.A.36) family.</text>
</comment>
<feature type="transmembrane region" description="Helical" evidence="12">
    <location>
        <begin position="381"/>
        <end position="401"/>
    </location>
</feature>
<evidence type="ECO:0000256" key="6">
    <source>
        <dbReference type="ARBA" id="ARBA00022692"/>
    </source>
</evidence>
<keyword evidence="10 12" id="KW-0472">Membrane</keyword>
<dbReference type="GO" id="GO:0098719">
    <property type="term" value="P:sodium ion import across plasma membrane"/>
    <property type="evidence" value="ECO:0007669"/>
    <property type="project" value="TreeGrafter"/>
</dbReference>
<keyword evidence="8" id="KW-0915">Sodium</keyword>
<feature type="transmembrane region" description="Helical" evidence="12">
    <location>
        <begin position="316"/>
        <end position="334"/>
    </location>
</feature>
<feature type="transmembrane region" description="Helical" evidence="12">
    <location>
        <begin position="28"/>
        <end position="47"/>
    </location>
</feature>
<dbReference type="EMBL" id="JAHJDP010000032">
    <property type="protein sequence ID" value="MBU2690481.1"/>
    <property type="molecule type" value="Genomic_DNA"/>
</dbReference>
<accession>A0A948RV05</accession>
<gene>
    <name evidence="14" type="ORF">KJ970_06095</name>
</gene>
<feature type="domain" description="Cation/H+ exchanger transmembrane" evidence="13">
    <location>
        <begin position="14"/>
        <end position="407"/>
    </location>
</feature>
<evidence type="ECO:0000256" key="9">
    <source>
        <dbReference type="ARBA" id="ARBA00023065"/>
    </source>
</evidence>
<evidence type="ECO:0000259" key="13">
    <source>
        <dbReference type="Pfam" id="PF00999"/>
    </source>
</evidence>